<evidence type="ECO:0000256" key="1">
    <source>
        <dbReference type="SAM" id="MobiDB-lite"/>
    </source>
</evidence>
<evidence type="ECO:0000313" key="3">
    <source>
        <dbReference type="Proteomes" id="UP000683925"/>
    </source>
</evidence>
<proteinExistence type="predicted"/>
<reference evidence="2" key="1">
    <citation type="submission" date="2021-01" db="EMBL/GenBank/DDBJ databases">
        <authorList>
            <consortium name="Genoscope - CEA"/>
            <person name="William W."/>
        </authorList>
    </citation>
    <scope>NUCLEOTIDE SEQUENCE</scope>
</reference>
<protein>
    <submittedName>
        <fullName evidence="2">Uncharacterized protein</fullName>
    </submittedName>
</protein>
<feature type="compositionally biased region" description="Basic and acidic residues" evidence="1">
    <location>
        <begin position="44"/>
        <end position="59"/>
    </location>
</feature>
<dbReference type="AlphaFoldDB" id="A0A8S1YRR8"/>
<dbReference type="Proteomes" id="UP000683925">
    <property type="component" value="Unassembled WGS sequence"/>
</dbReference>
<keyword evidence="3" id="KW-1185">Reference proteome</keyword>
<organism evidence="2 3">
    <name type="scientific">Paramecium octaurelia</name>
    <dbReference type="NCBI Taxonomy" id="43137"/>
    <lineage>
        <taxon>Eukaryota</taxon>
        <taxon>Sar</taxon>
        <taxon>Alveolata</taxon>
        <taxon>Ciliophora</taxon>
        <taxon>Intramacronucleata</taxon>
        <taxon>Oligohymenophorea</taxon>
        <taxon>Peniculida</taxon>
        <taxon>Parameciidae</taxon>
        <taxon>Paramecium</taxon>
    </lineage>
</organism>
<dbReference type="EMBL" id="CAJJDP010000255">
    <property type="protein sequence ID" value="CAD8215422.1"/>
    <property type="molecule type" value="Genomic_DNA"/>
</dbReference>
<name>A0A8S1YRR8_PAROT</name>
<gene>
    <name evidence="2" type="ORF">POCTA_138.1.T2510001</name>
</gene>
<comment type="caution">
    <text evidence="2">The sequence shown here is derived from an EMBL/GenBank/DDBJ whole genome shotgun (WGS) entry which is preliminary data.</text>
</comment>
<accession>A0A8S1YRR8</accession>
<sequence>MTIQELKRNIRTILLRRRQRRDLSNNSEWSKYIENNRGKRKSIAIREKSQSITKPHEQIRNQLRNISNNSQKKMR</sequence>
<evidence type="ECO:0000313" key="2">
    <source>
        <dbReference type="EMBL" id="CAD8215422.1"/>
    </source>
</evidence>
<feature type="compositionally biased region" description="Polar residues" evidence="1">
    <location>
        <begin position="60"/>
        <end position="75"/>
    </location>
</feature>
<feature type="region of interest" description="Disordered" evidence="1">
    <location>
        <begin position="40"/>
        <end position="75"/>
    </location>
</feature>